<dbReference type="InterPro" id="IPR015867">
    <property type="entry name" value="N-reg_PII/ATP_PRibTrfase_C"/>
</dbReference>
<comment type="caution">
    <text evidence="1">The sequence shown here is derived from an EMBL/GenBank/DDBJ whole genome shotgun (WGS) entry which is preliminary data.</text>
</comment>
<name>A0AA35UVU1_9PROT</name>
<evidence type="ECO:0008006" key="3">
    <source>
        <dbReference type="Google" id="ProtNLM"/>
    </source>
</evidence>
<keyword evidence="2" id="KW-1185">Reference proteome</keyword>
<dbReference type="InterPro" id="IPR011322">
    <property type="entry name" value="N-reg_PII-like_a/b"/>
</dbReference>
<evidence type="ECO:0000313" key="2">
    <source>
        <dbReference type="Proteomes" id="UP001176960"/>
    </source>
</evidence>
<dbReference type="Proteomes" id="UP001176960">
    <property type="component" value="Unassembled WGS sequence"/>
</dbReference>
<protein>
    <recommendedName>
        <fullName evidence="3">DUF190 domain-containing protein</fullName>
    </recommendedName>
</protein>
<sequence>MQTEPAGILRIFMTSGSRAHNGSGKTFSGLFQRRPLYRDIIHAARAAGFTCSNAHFAHYGFWKGGAIQQTLGEIPNTLLSVYVDILGSQDQLKAFCLSHETLLKKTALYFKPAEAWHFGDQQAL</sequence>
<organism evidence="1 2">
    <name type="scientific">Brytella acorum</name>
    <dbReference type="NCBI Taxonomy" id="2959299"/>
    <lineage>
        <taxon>Bacteria</taxon>
        <taxon>Pseudomonadati</taxon>
        <taxon>Pseudomonadota</taxon>
        <taxon>Alphaproteobacteria</taxon>
        <taxon>Acetobacterales</taxon>
        <taxon>Acetobacteraceae</taxon>
        <taxon>Brytella</taxon>
    </lineage>
</organism>
<dbReference type="RefSeq" id="WP_289840540.1">
    <property type="nucleotide sequence ID" value="NZ_CATKSH010000006.1"/>
</dbReference>
<dbReference type="EMBL" id="CATKSH010000006">
    <property type="protein sequence ID" value="CAI9120411.1"/>
    <property type="molecule type" value="Genomic_DNA"/>
</dbReference>
<dbReference type="Gene3D" id="3.30.70.120">
    <property type="match status" value="1"/>
</dbReference>
<evidence type="ECO:0000313" key="1">
    <source>
        <dbReference type="EMBL" id="CAI9120411.1"/>
    </source>
</evidence>
<reference evidence="1" key="1">
    <citation type="submission" date="2023-03" db="EMBL/GenBank/DDBJ databases">
        <authorList>
            <person name="Cleenwerck I."/>
        </authorList>
    </citation>
    <scope>NUCLEOTIDE SEQUENCE</scope>
    <source>
        <strain evidence="1">LMG 32879</strain>
    </source>
</reference>
<accession>A0AA35UVU1</accession>
<dbReference type="SUPFAM" id="SSF54913">
    <property type="entry name" value="GlnB-like"/>
    <property type="match status" value="1"/>
</dbReference>
<gene>
    <name evidence="1" type="ORF">LMG32879_001243</name>
</gene>
<proteinExistence type="predicted"/>
<dbReference type="AlphaFoldDB" id="A0AA35UVU1"/>